<dbReference type="KEGG" id="ttz:FHG85_06170"/>
<feature type="chain" id="PRO_5029497804" evidence="10">
    <location>
        <begin position="24"/>
        <end position="986"/>
    </location>
</feature>
<dbReference type="InterPro" id="IPR023996">
    <property type="entry name" value="TonB-dep_OMP_SusC/RagA"/>
</dbReference>
<keyword evidence="6 8" id="KW-0472">Membrane</keyword>
<evidence type="ECO:0000256" key="1">
    <source>
        <dbReference type="ARBA" id="ARBA00004571"/>
    </source>
</evidence>
<dbReference type="InterPro" id="IPR039426">
    <property type="entry name" value="TonB-dep_rcpt-like"/>
</dbReference>
<dbReference type="NCBIfam" id="TIGR04057">
    <property type="entry name" value="SusC_RagA_signa"/>
    <property type="match status" value="1"/>
</dbReference>
<organism evidence="13 14">
    <name type="scientific">Tenuifilum thalassicum</name>
    <dbReference type="NCBI Taxonomy" id="2590900"/>
    <lineage>
        <taxon>Bacteria</taxon>
        <taxon>Pseudomonadati</taxon>
        <taxon>Bacteroidota</taxon>
        <taxon>Bacteroidia</taxon>
        <taxon>Bacteroidales</taxon>
        <taxon>Tenuifilaceae</taxon>
        <taxon>Tenuifilum</taxon>
    </lineage>
</organism>
<dbReference type="InterPro" id="IPR008969">
    <property type="entry name" value="CarboxyPept-like_regulatory"/>
</dbReference>
<dbReference type="PROSITE" id="PS52016">
    <property type="entry name" value="TONB_DEPENDENT_REC_3"/>
    <property type="match status" value="1"/>
</dbReference>
<evidence type="ECO:0000313" key="13">
    <source>
        <dbReference type="EMBL" id="QKG79863.1"/>
    </source>
</evidence>
<evidence type="ECO:0000256" key="2">
    <source>
        <dbReference type="ARBA" id="ARBA00022448"/>
    </source>
</evidence>
<dbReference type="SUPFAM" id="SSF49464">
    <property type="entry name" value="Carboxypeptidase regulatory domain-like"/>
    <property type="match status" value="1"/>
</dbReference>
<dbReference type="SUPFAM" id="SSF56935">
    <property type="entry name" value="Porins"/>
    <property type="match status" value="1"/>
</dbReference>
<name>A0A7D4BDK8_9BACT</name>
<reference evidence="13 14" key="1">
    <citation type="submission" date="2019-07" db="EMBL/GenBank/DDBJ databases">
        <title>Thalassofilum flectens gen. nov., sp. nov., a novel moderate thermophilic anaerobe from a shallow sea hot spring in Kunashir Island (Russia), representing a new family in the order Bacteroidales, and proposal of Thalassofilacea fam. nov.</title>
        <authorList>
            <person name="Kochetkova T.V."/>
            <person name="Podosokorskaya O.A."/>
            <person name="Novikov A."/>
            <person name="Elcheninov A.G."/>
            <person name="Toshchakov S.V."/>
            <person name="Kublanov I.V."/>
        </authorList>
    </citation>
    <scope>NUCLEOTIDE SEQUENCE [LARGE SCALE GENOMIC DNA]</scope>
    <source>
        <strain evidence="13 14">38-H</strain>
    </source>
</reference>
<keyword evidence="14" id="KW-1185">Reference proteome</keyword>
<dbReference type="InterPro" id="IPR023997">
    <property type="entry name" value="TonB-dep_OMP_SusC/RagA_CS"/>
</dbReference>
<accession>A0A7D4BDK8</accession>
<feature type="domain" description="TonB-dependent receptor plug" evidence="12">
    <location>
        <begin position="117"/>
        <end position="223"/>
    </location>
</feature>
<gene>
    <name evidence="13" type="ORF">FHG85_06170</name>
</gene>
<evidence type="ECO:0000256" key="3">
    <source>
        <dbReference type="ARBA" id="ARBA00022452"/>
    </source>
</evidence>
<dbReference type="GO" id="GO:0009279">
    <property type="term" value="C:cell outer membrane"/>
    <property type="evidence" value="ECO:0007669"/>
    <property type="project" value="UniProtKB-SubCell"/>
</dbReference>
<dbReference type="AlphaFoldDB" id="A0A7D4BDK8"/>
<evidence type="ECO:0000259" key="12">
    <source>
        <dbReference type="Pfam" id="PF07715"/>
    </source>
</evidence>
<evidence type="ECO:0000256" key="9">
    <source>
        <dbReference type="RuleBase" id="RU003357"/>
    </source>
</evidence>
<evidence type="ECO:0000259" key="11">
    <source>
        <dbReference type="Pfam" id="PF00593"/>
    </source>
</evidence>
<feature type="signal peptide" evidence="10">
    <location>
        <begin position="1"/>
        <end position="23"/>
    </location>
</feature>
<comment type="subcellular location">
    <subcellularLocation>
        <location evidence="1 8">Cell outer membrane</location>
        <topology evidence="1 8">Multi-pass membrane protein</topology>
    </subcellularLocation>
</comment>
<dbReference type="InterPro" id="IPR037066">
    <property type="entry name" value="Plug_dom_sf"/>
</dbReference>
<dbReference type="InterPro" id="IPR000531">
    <property type="entry name" value="Beta-barrel_TonB"/>
</dbReference>
<dbReference type="Pfam" id="PF00593">
    <property type="entry name" value="TonB_dep_Rec_b-barrel"/>
    <property type="match status" value="1"/>
</dbReference>
<evidence type="ECO:0000313" key="14">
    <source>
        <dbReference type="Proteomes" id="UP000500961"/>
    </source>
</evidence>
<keyword evidence="5 9" id="KW-0798">TonB box</keyword>
<keyword evidence="13" id="KW-0675">Receptor</keyword>
<protein>
    <submittedName>
        <fullName evidence="13">TonB-dependent receptor</fullName>
    </submittedName>
</protein>
<dbReference type="Pfam" id="PF13715">
    <property type="entry name" value="CarbopepD_reg_2"/>
    <property type="match status" value="1"/>
</dbReference>
<keyword evidence="3 8" id="KW-1134">Transmembrane beta strand</keyword>
<dbReference type="InterPro" id="IPR012910">
    <property type="entry name" value="Plug_dom"/>
</dbReference>
<dbReference type="InterPro" id="IPR036942">
    <property type="entry name" value="Beta-barrel_TonB_sf"/>
</dbReference>
<dbReference type="Gene3D" id="2.60.40.1120">
    <property type="entry name" value="Carboxypeptidase-like, regulatory domain"/>
    <property type="match status" value="1"/>
</dbReference>
<dbReference type="NCBIfam" id="TIGR04056">
    <property type="entry name" value="OMP_RagA_SusC"/>
    <property type="match status" value="1"/>
</dbReference>
<sequence>MVKKNFRWILLSFILLISITVSAQEIKVSGTVTDANDGTPMVGVTVVVKGTSNGTTTNLDGNYMIKCNSNDILVFTFVGYQQQEVTVAGRETINISLKEEVKELDEVVVIGYGVQKKSDRTGSVVNVKAEELNRGSLTDPIQAMQGKVAGVNISKKGGDPNSGFAVQIRGAAGFASSTQPLYVIDGVPGADPTTISPDDIESFNILKDASSGAIYGSRASNGVIIITTKKASKNKGATIDYNGYVSADQTSKRLEFLSADDIRNYVAEKGITGFADNGANTNWQDEIFRTGISQSHSIAISNSTENLSYRLSYNNQYNQGVVIGSDKQRNIARLNLTQKALNDILTIDASLAGTFEKNNYVNYGGGMGSSNVFYQMYQRNPVDPVYDANGDFFEFQRDFNYNNPVAIAKLIQNQRDAKNYFGTTKLSLEPIKGLIGSVNLSYIRNDSETFYYEPTTLYAGGHNGYGRRSYSNFESKILEATINYTKSFNEVHNITLLGGYSFQEDLNTGLSAQGRDALSNYLKSNNLGHLNNVNVGDISSWKSTNRLISFFARATYNYNSKYFATATIRRDGSSKFGKNHEWGLFPSASVAWDIKKEAFLEDLDIVNQLKLRVGYGITGNQEISSYLDIMYAYPSGTAPNFETGEDAINFAISHNANPDLKWEENSELNIGLDYSILKNRIQGSIEYYVKSTYDLLAPYSVPVPPNALPTTWANVGQIDNKGLEINVTGYAIDNKDFKWRTIVNFATNKQKLVKLSNDEYSWSEGDKKRLWLSGRGLVGNQNWTQYLFEGEEIGTFYMPKYAGLSQDGKFLFYTAAGGVTRDINLAQRQVVGHAQPRFTLGWSNFFTYKNFDFNISLRGAFGNKVINVTRMVFSNPQILPTLNALKEVLDEIDRGLTDSPKISDYYLEDASFIKIDNISIGYNLSPKNTKWVKSMRVYLTSNNLYTFTNYTGLDPEMSYSGLEYGVDMYDVYPKTRTITLGIDLKF</sequence>
<comment type="similarity">
    <text evidence="8 9">Belongs to the TonB-dependent receptor family.</text>
</comment>
<dbReference type="FunFam" id="2.60.40.1120:FF:000003">
    <property type="entry name" value="Outer membrane protein Omp121"/>
    <property type="match status" value="1"/>
</dbReference>
<evidence type="ECO:0000256" key="7">
    <source>
        <dbReference type="ARBA" id="ARBA00023237"/>
    </source>
</evidence>
<evidence type="ECO:0000256" key="4">
    <source>
        <dbReference type="ARBA" id="ARBA00022692"/>
    </source>
</evidence>
<dbReference type="EMBL" id="CP041345">
    <property type="protein sequence ID" value="QKG79863.1"/>
    <property type="molecule type" value="Genomic_DNA"/>
</dbReference>
<keyword evidence="7 8" id="KW-0998">Cell outer membrane</keyword>
<evidence type="ECO:0000256" key="8">
    <source>
        <dbReference type="PROSITE-ProRule" id="PRU01360"/>
    </source>
</evidence>
<evidence type="ECO:0000256" key="10">
    <source>
        <dbReference type="SAM" id="SignalP"/>
    </source>
</evidence>
<dbReference type="RefSeq" id="WP_173074031.1">
    <property type="nucleotide sequence ID" value="NZ_CP041345.1"/>
</dbReference>
<dbReference type="Gene3D" id="2.170.130.10">
    <property type="entry name" value="TonB-dependent receptor, plug domain"/>
    <property type="match status" value="1"/>
</dbReference>
<dbReference type="Gene3D" id="2.40.170.20">
    <property type="entry name" value="TonB-dependent receptor, beta-barrel domain"/>
    <property type="match status" value="1"/>
</dbReference>
<evidence type="ECO:0000256" key="5">
    <source>
        <dbReference type="ARBA" id="ARBA00023077"/>
    </source>
</evidence>
<proteinExistence type="inferred from homology"/>
<keyword evidence="10" id="KW-0732">Signal</keyword>
<dbReference type="Pfam" id="PF07715">
    <property type="entry name" value="Plug"/>
    <property type="match status" value="1"/>
</dbReference>
<keyword evidence="4 8" id="KW-0812">Transmembrane</keyword>
<keyword evidence="2 8" id="KW-0813">Transport</keyword>
<evidence type="ECO:0000256" key="6">
    <source>
        <dbReference type="ARBA" id="ARBA00023136"/>
    </source>
</evidence>
<feature type="domain" description="TonB-dependent receptor-like beta-barrel" evidence="11">
    <location>
        <begin position="386"/>
        <end position="840"/>
    </location>
</feature>
<dbReference type="Proteomes" id="UP000500961">
    <property type="component" value="Chromosome"/>
</dbReference>